<dbReference type="FunFam" id="3.40.720.10:FF:000017">
    <property type="entry name" value="Predicted protein"/>
    <property type="match status" value="1"/>
</dbReference>
<accession>A0A9J6BYP8</accession>
<organism evidence="1 2">
    <name type="scientific">Polypedilum vanderplanki</name>
    <name type="common">Sleeping chironomid midge</name>
    <dbReference type="NCBI Taxonomy" id="319348"/>
    <lineage>
        <taxon>Eukaryota</taxon>
        <taxon>Metazoa</taxon>
        <taxon>Ecdysozoa</taxon>
        <taxon>Arthropoda</taxon>
        <taxon>Hexapoda</taxon>
        <taxon>Insecta</taxon>
        <taxon>Pterygota</taxon>
        <taxon>Neoptera</taxon>
        <taxon>Endopterygota</taxon>
        <taxon>Diptera</taxon>
        <taxon>Nematocera</taxon>
        <taxon>Chironomoidea</taxon>
        <taxon>Chironomidae</taxon>
        <taxon>Chironominae</taxon>
        <taxon>Polypedilum</taxon>
        <taxon>Polypedilum</taxon>
    </lineage>
</organism>
<dbReference type="PANTHER" id="PTHR10974">
    <property type="entry name" value="FI08016P-RELATED"/>
    <property type="match status" value="1"/>
</dbReference>
<proteinExistence type="predicted"/>
<protein>
    <submittedName>
        <fullName evidence="1">Uncharacterized protein</fullName>
    </submittedName>
</protein>
<evidence type="ECO:0000313" key="2">
    <source>
        <dbReference type="Proteomes" id="UP001107558"/>
    </source>
</evidence>
<keyword evidence="2" id="KW-1185">Reference proteome</keyword>
<dbReference type="InterPro" id="IPR017850">
    <property type="entry name" value="Alkaline_phosphatase_core_sf"/>
</dbReference>
<dbReference type="Gene3D" id="3.40.720.10">
    <property type="entry name" value="Alkaline Phosphatase, subunit A"/>
    <property type="match status" value="1"/>
</dbReference>
<comment type="caution">
    <text evidence="1">The sequence shown here is derived from an EMBL/GenBank/DDBJ whole genome shotgun (WGS) entry which is preliminary data.</text>
</comment>
<dbReference type="CDD" id="cd16021">
    <property type="entry name" value="ALP_like"/>
    <property type="match status" value="1"/>
</dbReference>
<dbReference type="EMBL" id="JADBJN010000002">
    <property type="protein sequence ID" value="KAG5675113.1"/>
    <property type="molecule type" value="Genomic_DNA"/>
</dbReference>
<sequence>MILMIFSLSILQNDDPDSVTESTLITSEIRELKLSKFQENFNAESPNEFLLDSEFCKIPNLNPFSVEAMSVFKSVKPENCSKIPPLTSIEYDNVNNRHKIIINLEHKKYYASWFRNEITCCYQRITRNGTGSNSDNEFSLSSCIDFESGHQLNEKDDFILITCKKYKNIILIRRLKAEIYKNAHAMIINKKEHNVKPEIHNKTNILFIGIDSISRLHLIRAMPLTYNYLREKQWIEMKAYNKIGDNTFPNFMAILAGVNETYAFDKCSTKETGGINKCKLLWDNFKDQKYTTAYAEDSIEISTFNFYKKGFEKQPTDFYFRYFALAAEKYLPTTHDKPWNTNCIGYQHYADYIYNYAFDFASQYKDSPYFGFFWTNSFSHDDINLPSGYDLRMRNHLRKFEEEKVLDNTIVIFVSDHGMRFGDIRNFFTGWLEERMPFLYFYIPENFKKRYPNLIENLEINRERLTTPFDVYLTMKHVLQLSGSEQDFTAISCPDCQSLFKEISINRTCADAGIPENYCTCSPYEEIDHSLPIVKNIANFIVNVLNALLSSHKKCAQLKLENVISARELTYEKHKDFLVTLNVLPSKGKFEATVRKTSVENSFELLGDISRINRYGDQSKCIRDAHLRKYCYCI</sequence>
<dbReference type="OrthoDB" id="413313at2759"/>
<dbReference type="GO" id="GO:0005615">
    <property type="term" value="C:extracellular space"/>
    <property type="evidence" value="ECO:0007669"/>
    <property type="project" value="TreeGrafter"/>
</dbReference>
<dbReference type="PANTHER" id="PTHR10974:SF9">
    <property type="entry name" value="DUF229 DOMAIN CONTAINING PROTEIN-RELATED"/>
    <property type="match status" value="1"/>
</dbReference>
<dbReference type="SUPFAM" id="SSF53649">
    <property type="entry name" value="Alkaline phosphatase-like"/>
    <property type="match status" value="1"/>
</dbReference>
<dbReference type="Pfam" id="PF02995">
    <property type="entry name" value="DUF229"/>
    <property type="match status" value="1"/>
</dbReference>
<name>A0A9J6BYP8_POLVA</name>
<evidence type="ECO:0000313" key="1">
    <source>
        <dbReference type="EMBL" id="KAG5675113.1"/>
    </source>
</evidence>
<dbReference type="Proteomes" id="UP001107558">
    <property type="component" value="Chromosome 2"/>
</dbReference>
<gene>
    <name evidence="1" type="ORF">PVAND_005042</name>
</gene>
<reference evidence="1" key="1">
    <citation type="submission" date="2021-03" db="EMBL/GenBank/DDBJ databases">
        <title>Chromosome level genome of the anhydrobiotic midge Polypedilum vanderplanki.</title>
        <authorList>
            <person name="Yoshida Y."/>
            <person name="Kikawada T."/>
            <person name="Gusev O."/>
        </authorList>
    </citation>
    <scope>NUCLEOTIDE SEQUENCE</scope>
    <source>
        <strain evidence="1">NIAS01</strain>
        <tissue evidence="1">Whole body or cell culture</tissue>
    </source>
</reference>
<dbReference type="AlphaFoldDB" id="A0A9J6BYP8"/>
<dbReference type="InterPro" id="IPR004245">
    <property type="entry name" value="DUF229"/>
</dbReference>